<dbReference type="AlphaFoldDB" id="A1APQ2"/>
<reference evidence="1 2" key="1">
    <citation type="submission" date="2006-10" db="EMBL/GenBank/DDBJ databases">
        <title>Complete sequence of chromosome of Pelobacter propionicus DSM 2379.</title>
        <authorList>
            <consortium name="US DOE Joint Genome Institute"/>
            <person name="Copeland A."/>
            <person name="Lucas S."/>
            <person name="Lapidus A."/>
            <person name="Barry K."/>
            <person name="Detter J.C."/>
            <person name="Glavina del Rio T."/>
            <person name="Hammon N."/>
            <person name="Israni S."/>
            <person name="Dalin E."/>
            <person name="Tice H."/>
            <person name="Pitluck S."/>
            <person name="Saunders E."/>
            <person name="Brettin T."/>
            <person name="Bruce D."/>
            <person name="Han C."/>
            <person name="Tapia R."/>
            <person name="Schmutz J."/>
            <person name="Larimer F."/>
            <person name="Land M."/>
            <person name="Hauser L."/>
            <person name="Kyrpides N."/>
            <person name="Kim E."/>
            <person name="Lovley D."/>
            <person name="Richardson P."/>
        </authorList>
    </citation>
    <scope>NUCLEOTIDE SEQUENCE [LARGE SCALE GENOMIC DNA]</scope>
    <source>
        <strain evidence="2">DSM 2379 / NBRC 103807 / OttBd1</strain>
    </source>
</reference>
<dbReference type="STRING" id="338966.Ppro_1710"/>
<evidence type="ECO:0000313" key="1">
    <source>
        <dbReference type="EMBL" id="ABK99322.1"/>
    </source>
</evidence>
<sequence length="246" mass="28187">MEDMKRILFPACFWLALFICAGCGATLDSSRYAYIPGQRVSNDMQPLPASVAITYLEDARKKERNENVELIYLPLMPYASSHYGQPEAEEKFAIKDLQPSRDFAHALMQEMKQNNLFKDVSLVKPGESRKADFIITGRINKASVDTAITSYGLSLFGIVPWAFGLPEGRLYNNLDVHYEMRRACDNTVVWKCHVKGEWNRIFGFYYNYSHDEPYTGMNILLSNGLNSGLSALAEDIRRKPQEYWKQ</sequence>
<accession>A1APQ2</accession>
<evidence type="ECO:0008006" key="3">
    <source>
        <dbReference type="Google" id="ProtNLM"/>
    </source>
</evidence>
<organism evidence="1 2">
    <name type="scientific">Pelobacter propionicus (strain DSM 2379 / NBRC 103807 / OttBd1)</name>
    <dbReference type="NCBI Taxonomy" id="338966"/>
    <lineage>
        <taxon>Bacteria</taxon>
        <taxon>Pseudomonadati</taxon>
        <taxon>Thermodesulfobacteriota</taxon>
        <taxon>Desulfuromonadia</taxon>
        <taxon>Desulfuromonadales</taxon>
        <taxon>Desulfuromonadaceae</taxon>
        <taxon>Pelobacter</taxon>
    </lineage>
</organism>
<dbReference type="EMBL" id="CP000482">
    <property type="protein sequence ID" value="ABK99322.1"/>
    <property type="molecule type" value="Genomic_DNA"/>
</dbReference>
<gene>
    <name evidence="1" type="ordered locus">Ppro_1710</name>
</gene>
<evidence type="ECO:0000313" key="2">
    <source>
        <dbReference type="Proteomes" id="UP000006732"/>
    </source>
</evidence>
<dbReference type="OrthoDB" id="328228at2"/>
<keyword evidence="2" id="KW-1185">Reference proteome</keyword>
<protein>
    <recommendedName>
        <fullName evidence="3">Lipoprotein</fullName>
    </recommendedName>
</protein>
<dbReference type="Proteomes" id="UP000006732">
    <property type="component" value="Chromosome"/>
</dbReference>
<dbReference type="HOGENOM" id="CLU_1128233_0_0_7"/>
<dbReference type="KEGG" id="ppd:Ppro_1710"/>
<name>A1APQ2_PELPD</name>
<proteinExistence type="predicted"/>
<dbReference type="RefSeq" id="WP_011735599.1">
    <property type="nucleotide sequence ID" value="NC_008609.1"/>
</dbReference>